<dbReference type="GO" id="GO:0006777">
    <property type="term" value="P:Mo-molybdopterin cofactor biosynthetic process"/>
    <property type="evidence" value="ECO:0007669"/>
    <property type="project" value="UniProtKB-KW"/>
</dbReference>
<accession>A0A420J8E5</accession>
<proteinExistence type="predicted"/>
<dbReference type="GO" id="GO:0061798">
    <property type="term" value="F:GTP 3',8'-cyclase activity"/>
    <property type="evidence" value="ECO:0007669"/>
    <property type="project" value="TreeGrafter"/>
</dbReference>
<gene>
    <name evidence="5" type="ORF">GcC1_007015</name>
</gene>
<dbReference type="GO" id="GO:0051539">
    <property type="term" value="F:4 iron, 4 sulfur cluster binding"/>
    <property type="evidence" value="ECO:0007669"/>
    <property type="project" value="UniProtKB-KW"/>
</dbReference>
<evidence type="ECO:0000256" key="1">
    <source>
        <dbReference type="ARBA" id="ARBA00005046"/>
    </source>
</evidence>
<evidence type="ECO:0000313" key="5">
    <source>
        <dbReference type="EMBL" id="RKF83065.1"/>
    </source>
</evidence>
<dbReference type="EMBL" id="MCBR01000736">
    <property type="protein sequence ID" value="RKF83065.1"/>
    <property type="molecule type" value="Genomic_DNA"/>
</dbReference>
<evidence type="ECO:0000313" key="6">
    <source>
        <dbReference type="Proteomes" id="UP000285405"/>
    </source>
</evidence>
<feature type="region of interest" description="Disordered" evidence="3">
    <location>
        <begin position="40"/>
        <end position="60"/>
    </location>
</feature>
<comment type="pathway">
    <text evidence="1">Cofactor biosynthesis; molybdopterin biosynthesis.</text>
</comment>
<dbReference type="Gene3D" id="3.20.20.70">
    <property type="entry name" value="Aldolase class I"/>
    <property type="match status" value="1"/>
</dbReference>
<organism evidence="5 6">
    <name type="scientific">Golovinomyces cichoracearum</name>
    <dbReference type="NCBI Taxonomy" id="62708"/>
    <lineage>
        <taxon>Eukaryota</taxon>
        <taxon>Fungi</taxon>
        <taxon>Dikarya</taxon>
        <taxon>Ascomycota</taxon>
        <taxon>Pezizomycotina</taxon>
        <taxon>Leotiomycetes</taxon>
        <taxon>Erysiphales</taxon>
        <taxon>Erysiphaceae</taxon>
        <taxon>Golovinomyces</taxon>
    </lineage>
</organism>
<dbReference type="PANTHER" id="PTHR22960:SF0">
    <property type="entry name" value="MOLYBDENUM COFACTOR BIOSYNTHESIS PROTEIN 1"/>
    <property type="match status" value="1"/>
</dbReference>
<comment type="caution">
    <text evidence="5">The sequence shown here is derived from an EMBL/GenBank/DDBJ whole genome shotgun (WGS) entry which is preliminary data.</text>
</comment>
<evidence type="ECO:0000259" key="4">
    <source>
        <dbReference type="Pfam" id="PF06463"/>
    </source>
</evidence>
<keyword evidence="2" id="KW-0501">Molybdenum cofactor biosynthesis</keyword>
<dbReference type="InterPro" id="IPR050105">
    <property type="entry name" value="MoCo_biosynth_MoaA/MoaC"/>
</dbReference>
<feature type="domain" description="Molybdenum cofactor biosynthesis protein A-like twitch" evidence="4">
    <location>
        <begin position="1"/>
        <end position="55"/>
    </location>
</feature>
<dbReference type="AlphaFoldDB" id="A0A420J8E5"/>
<dbReference type="Proteomes" id="UP000285405">
    <property type="component" value="Unassembled WGS sequence"/>
</dbReference>
<dbReference type="PANTHER" id="PTHR22960">
    <property type="entry name" value="MOLYBDOPTERIN COFACTOR SYNTHESIS PROTEIN A"/>
    <property type="match status" value="1"/>
</dbReference>
<evidence type="ECO:0000256" key="2">
    <source>
        <dbReference type="ARBA" id="ARBA00023150"/>
    </source>
</evidence>
<sequence length="60" mass="6769">MARNFCTSCSRLRIISDGNLEVCIFGQAEVSLRDINRKGKSGQPIDENFKAAKTRLKPQR</sequence>
<dbReference type="InterPro" id="IPR010505">
    <property type="entry name" value="MoaA_twitch"/>
</dbReference>
<name>A0A420J8E5_9PEZI</name>
<reference evidence="5 6" key="1">
    <citation type="journal article" date="2018" name="BMC Genomics">
        <title>Comparative genome analyses reveal sequence features reflecting distinct modes of host-adaptation between dicot and monocot powdery mildew.</title>
        <authorList>
            <person name="Wu Y."/>
            <person name="Ma X."/>
            <person name="Pan Z."/>
            <person name="Kale S.D."/>
            <person name="Song Y."/>
            <person name="King H."/>
            <person name="Zhang Q."/>
            <person name="Presley C."/>
            <person name="Deng X."/>
            <person name="Wei C.I."/>
            <person name="Xiao S."/>
        </authorList>
    </citation>
    <scope>NUCLEOTIDE SEQUENCE [LARGE SCALE GENOMIC DNA]</scope>
    <source>
        <strain evidence="5">UCSC1</strain>
    </source>
</reference>
<protein>
    <submittedName>
        <fullName evidence="5">Molybdenum cofactor biosynthesis protein 1</fullName>
    </submittedName>
</protein>
<dbReference type="OrthoDB" id="429626at2759"/>
<dbReference type="InterPro" id="IPR013785">
    <property type="entry name" value="Aldolase_TIM"/>
</dbReference>
<evidence type="ECO:0000256" key="3">
    <source>
        <dbReference type="SAM" id="MobiDB-lite"/>
    </source>
</evidence>
<dbReference type="GO" id="GO:0061799">
    <property type="term" value="F:cyclic pyranopterin monophosphate synthase activity"/>
    <property type="evidence" value="ECO:0007669"/>
    <property type="project" value="TreeGrafter"/>
</dbReference>
<dbReference type="Pfam" id="PF06463">
    <property type="entry name" value="Mob_synth_C"/>
    <property type="match status" value="1"/>
</dbReference>